<dbReference type="GO" id="GO:0016773">
    <property type="term" value="F:phosphotransferase activity, alcohol group as acceptor"/>
    <property type="evidence" value="ECO:0007669"/>
    <property type="project" value="InterPro"/>
</dbReference>
<dbReference type="PROSITE" id="PS00445">
    <property type="entry name" value="FGGY_KINASES_2"/>
    <property type="match status" value="1"/>
</dbReference>
<evidence type="ECO:0000313" key="7">
    <source>
        <dbReference type="EMBL" id="TPE46962.1"/>
    </source>
</evidence>
<feature type="domain" description="Carbohydrate kinase FGGY N-terminal" evidence="5">
    <location>
        <begin position="82"/>
        <end position="322"/>
    </location>
</feature>
<dbReference type="AlphaFoldDB" id="A0A501WDP8"/>
<evidence type="ECO:0000259" key="6">
    <source>
        <dbReference type="Pfam" id="PF02782"/>
    </source>
</evidence>
<dbReference type="InterPro" id="IPR043129">
    <property type="entry name" value="ATPase_NBD"/>
</dbReference>
<evidence type="ECO:0000313" key="8">
    <source>
        <dbReference type="Proteomes" id="UP000319255"/>
    </source>
</evidence>
<keyword evidence="2 4" id="KW-0808">Transferase</keyword>
<feature type="domain" description="Carbohydrate kinase FGGY C-terminal" evidence="6">
    <location>
        <begin position="338"/>
        <end position="528"/>
    </location>
</feature>
<dbReference type="Pfam" id="PF02782">
    <property type="entry name" value="FGGY_C"/>
    <property type="match status" value="1"/>
</dbReference>
<comment type="caution">
    <text evidence="7">The sequence shown here is derived from an EMBL/GenBank/DDBJ whole genome shotgun (WGS) entry which is preliminary data.</text>
</comment>
<dbReference type="InterPro" id="IPR050406">
    <property type="entry name" value="FGGY_Carb_Kinase"/>
</dbReference>
<dbReference type="PIRSF" id="PIRSF000538">
    <property type="entry name" value="GlpK"/>
    <property type="match status" value="1"/>
</dbReference>
<sequence length="593" mass="62187">MSLQDRTQRAQKCCDASYITAPQRKKREFAAENTCLTERIEPGLFQLIMTTRGRSRQEGPASQAASGTCPAPVTGGFMSELLLGIDAGGTMVKVTLFDAAGEEVACEHRPNRMSFPHPGWTERDPDAMWRGAAEAVKALLGRSGIDPAKIAAVTPSGYGAGLFLVDGTGAVARPGLGSTDSRALGLIEDWRRSGVAPALSDAIQQAIWPGQTSALLGWFQRHEPETLARTAHVLPCKDFLRFRLTGDISTDPTDAGCAGTLDVARGAYAVDALREAGLGAWIPRLPEIGPATGIAGRVTAEAAALTGLLAGTPVARGVYDVVGCSLASGLRHTDELGVVAGTFSINSTLHRTPCLDPRPTLQCPYPVDGLYLATIATPTSASNLEWLCKTMLQAEAERALAAGRSIYEVCSDLVEQALDRESGAMFLPYLFGGPDGMPGALVGLTAGASLADVLRAVFEGITLAHRTDIDFLLGGARSARPTRALLAGGPSKSNVWSQMFADAIGLPMTVANGSEFGAKGAAMCGAVAVGLQPDLGTAMTAMTRVARSYRPDARRSERLARQHDRYLTMSRRLAGGWAPVPEPAAASFAGAPA</sequence>
<dbReference type="Pfam" id="PF00370">
    <property type="entry name" value="FGGY_N"/>
    <property type="match status" value="1"/>
</dbReference>
<protein>
    <submittedName>
        <fullName evidence="7">Carbohydrate kinase</fullName>
    </submittedName>
</protein>
<dbReference type="InterPro" id="IPR018484">
    <property type="entry name" value="FGGY_N"/>
</dbReference>
<dbReference type="Gene3D" id="3.30.420.40">
    <property type="match status" value="2"/>
</dbReference>
<keyword evidence="8" id="KW-1185">Reference proteome</keyword>
<dbReference type="GO" id="GO:0005975">
    <property type="term" value="P:carbohydrate metabolic process"/>
    <property type="evidence" value="ECO:0007669"/>
    <property type="project" value="InterPro"/>
</dbReference>
<accession>A0A501WDP8</accession>
<organism evidence="7 8">
    <name type="scientific">Amaricoccus solimangrovi</name>
    <dbReference type="NCBI Taxonomy" id="2589815"/>
    <lineage>
        <taxon>Bacteria</taxon>
        <taxon>Pseudomonadati</taxon>
        <taxon>Pseudomonadota</taxon>
        <taxon>Alphaproteobacteria</taxon>
        <taxon>Rhodobacterales</taxon>
        <taxon>Paracoccaceae</taxon>
        <taxon>Amaricoccus</taxon>
    </lineage>
</organism>
<evidence type="ECO:0000256" key="2">
    <source>
        <dbReference type="ARBA" id="ARBA00022679"/>
    </source>
</evidence>
<name>A0A501WDP8_9RHOB</name>
<reference evidence="7 8" key="1">
    <citation type="submission" date="2019-06" db="EMBL/GenBank/DDBJ databases">
        <title>A novel bacterium of genus Amaricoccus, isolated from marine sediment.</title>
        <authorList>
            <person name="Huang H."/>
            <person name="Mo K."/>
            <person name="Hu Y."/>
        </authorList>
    </citation>
    <scope>NUCLEOTIDE SEQUENCE [LARGE SCALE GENOMIC DNA]</scope>
    <source>
        <strain evidence="7 8">HB172011</strain>
    </source>
</reference>
<keyword evidence="3 4" id="KW-0418">Kinase</keyword>
<evidence type="ECO:0000256" key="3">
    <source>
        <dbReference type="ARBA" id="ARBA00022777"/>
    </source>
</evidence>
<dbReference type="InterPro" id="IPR000577">
    <property type="entry name" value="Carb_kinase_FGGY"/>
</dbReference>
<proteinExistence type="inferred from homology"/>
<dbReference type="SUPFAM" id="SSF53067">
    <property type="entry name" value="Actin-like ATPase domain"/>
    <property type="match status" value="2"/>
</dbReference>
<comment type="similarity">
    <text evidence="1 4">Belongs to the FGGY kinase family.</text>
</comment>
<dbReference type="InterPro" id="IPR018485">
    <property type="entry name" value="FGGY_C"/>
</dbReference>
<evidence type="ECO:0000256" key="4">
    <source>
        <dbReference type="RuleBase" id="RU003733"/>
    </source>
</evidence>
<dbReference type="Proteomes" id="UP000319255">
    <property type="component" value="Unassembled WGS sequence"/>
</dbReference>
<dbReference type="InterPro" id="IPR018483">
    <property type="entry name" value="Carb_kinase_FGGY_CS"/>
</dbReference>
<gene>
    <name evidence="7" type="ORF">FJM51_21050</name>
</gene>
<dbReference type="OrthoDB" id="9805576at2"/>
<evidence type="ECO:0000256" key="1">
    <source>
        <dbReference type="ARBA" id="ARBA00009156"/>
    </source>
</evidence>
<dbReference type="EMBL" id="VFRP01000037">
    <property type="protein sequence ID" value="TPE46962.1"/>
    <property type="molecule type" value="Genomic_DNA"/>
</dbReference>
<evidence type="ECO:0000259" key="5">
    <source>
        <dbReference type="Pfam" id="PF00370"/>
    </source>
</evidence>
<dbReference type="GO" id="GO:0016301">
    <property type="term" value="F:kinase activity"/>
    <property type="evidence" value="ECO:0007669"/>
    <property type="project" value="UniProtKB-KW"/>
</dbReference>
<dbReference type="PANTHER" id="PTHR43095:SF3">
    <property type="entry name" value="L-XYLULOSE_3-KETO-L-GULONATE KINASE"/>
    <property type="match status" value="1"/>
</dbReference>
<dbReference type="PANTHER" id="PTHR43095">
    <property type="entry name" value="SUGAR KINASE"/>
    <property type="match status" value="1"/>
</dbReference>
<dbReference type="CDD" id="cd07802">
    <property type="entry name" value="ASKHA_NBD_FGGY_EcLyxK-like"/>
    <property type="match status" value="1"/>
</dbReference>